<feature type="domain" description="N-acetyltransferase" evidence="1">
    <location>
        <begin position="8"/>
        <end position="164"/>
    </location>
</feature>
<gene>
    <name evidence="2" type="ORF">L2716_08500</name>
</gene>
<dbReference type="EMBL" id="JAKIJS010000001">
    <property type="protein sequence ID" value="MCF6137768.1"/>
    <property type="molecule type" value="Genomic_DNA"/>
</dbReference>
<organism evidence="2 3">
    <name type="scientific">Pseudalkalibacillus berkeleyi</name>
    <dbReference type="NCBI Taxonomy" id="1069813"/>
    <lineage>
        <taxon>Bacteria</taxon>
        <taxon>Bacillati</taxon>
        <taxon>Bacillota</taxon>
        <taxon>Bacilli</taxon>
        <taxon>Bacillales</taxon>
        <taxon>Fictibacillaceae</taxon>
        <taxon>Pseudalkalibacillus</taxon>
    </lineage>
</organism>
<dbReference type="Gene3D" id="3.40.630.30">
    <property type="match status" value="2"/>
</dbReference>
<dbReference type="SUPFAM" id="SSF55729">
    <property type="entry name" value="Acyl-CoA N-acyltransferases (Nat)"/>
    <property type="match status" value="2"/>
</dbReference>
<comment type="caution">
    <text evidence="2">The sequence shown here is derived from an EMBL/GenBank/DDBJ whole genome shotgun (WGS) entry which is preliminary data.</text>
</comment>
<reference evidence="2 3" key="1">
    <citation type="submission" date="2022-01" db="EMBL/GenBank/DDBJ databases">
        <title>Alkalihalobacillus sp. EGI L200015, a novel bacterium isolated from a salt lake sediment.</title>
        <authorList>
            <person name="Gao L."/>
            <person name="Fang B.-Z."/>
            <person name="Li W.-J."/>
        </authorList>
    </citation>
    <scope>NUCLEOTIDE SEQUENCE [LARGE SCALE GENOMIC DNA]</scope>
    <source>
        <strain evidence="2 3">KCTC 12718</strain>
    </source>
</reference>
<keyword evidence="3" id="KW-1185">Reference proteome</keyword>
<accession>A0ABS9H1V7</accession>
<dbReference type="RefSeq" id="WP_236333631.1">
    <property type="nucleotide sequence ID" value="NZ_JAKIJS010000001.1"/>
</dbReference>
<proteinExistence type="predicted"/>
<dbReference type="InterPro" id="IPR000182">
    <property type="entry name" value="GNAT_dom"/>
</dbReference>
<evidence type="ECO:0000259" key="1">
    <source>
        <dbReference type="PROSITE" id="PS51186"/>
    </source>
</evidence>
<protein>
    <submittedName>
        <fullName evidence="2">GNAT family N-acetyltransferase</fullName>
    </submittedName>
</protein>
<name>A0ABS9H1V7_9BACL</name>
<dbReference type="CDD" id="cd04301">
    <property type="entry name" value="NAT_SF"/>
    <property type="match status" value="2"/>
</dbReference>
<dbReference type="Pfam" id="PF00583">
    <property type="entry name" value="Acetyltransf_1"/>
    <property type="match status" value="2"/>
</dbReference>
<dbReference type="PANTHER" id="PTHR43617">
    <property type="entry name" value="L-AMINO ACID N-ACETYLTRANSFERASE"/>
    <property type="match status" value="1"/>
</dbReference>
<dbReference type="InterPro" id="IPR016181">
    <property type="entry name" value="Acyl_CoA_acyltransferase"/>
</dbReference>
<dbReference type="PROSITE" id="PS51186">
    <property type="entry name" value="GNAT"/>
    <property type="match status" value="2"/>
</dbReference>
<feature type="domain" description="N-acetyltransferase" evidence="1">
    <location>
        <begin position="171"/>
        <end position="316"/>
    </location>
</feature>
<sequence length="316" mass="36654">MNLVRWDERIVPVEEICQLWNRTLGDEFPLTERLFTQNSVECPHIFPEGSWYVTEGNQVIGFVVTKVTRERVDLLPEGVGWIQALLVAPEHRNKGIGKALLEKAELALQSTPITKISIGRDVHHYFPGIPNTLTTTMKWFERNGYEEAGTDYDFIQTYENQPKQPEHIDKISFTVLKKEEENEFLAFLSRCFPGRWHYEAWDYFRSGGEGKHFIIARENQDIIGFVRINDSDAPVIGPNVYWAEAFTEKTGGIGPLGIDRAHRKKGYGRAIVEHAIYTAYERNCMNIIIDWTELTTFYESFGFKKWKTYVGYEKQL</sequence>
<evidence type="ECO:0000313" key="2">
    <source>
        <dbReference type="EMBL" id="MCF6137768.1"/>
    </source>
</evidence>
<dbReference type="Proteomes" id="UP001649381">
    <property type="component" value="Unassembled WGS sequence"/>
</dbReference>
<evidence type="ECO:0000313" key="3">
    <source>
        <dbReference type="Proteomes" id="UP001649381"/>
    </source>
</evidence>
<dbReference type="InterPro" id="IPR050276">
    <property type="entry name" value="MshD_Acetyltransferase"/>
</dbReference>